<evidence type="ECO:0000259" key="2">
    <source>
        <dbReference type="PROSITE" id="PS51096"/>
    </source>
</evidence>
<feature type="domain" description="PTS EIIA type-4" evidence="2">
    <location>
        <begin position="1"/>
        <end position="128"/>
    </location>
</feature>
<dbReference type="STRING" id="663278.Ethha_0818"/>
<sequence>MRYIILVSHGEFAPGLANATSMLIGPQNNLLVNSMLDGMGADVYVENFRERIKGITAEDHVILLADLAEGSPMTNALNTLSEAGLLGNTVALAGMNLPMVITAAMLDETLSDKDAVREAILEEAHSQLRAMQLEIGEEDEI</sequence>
<dbReference type="RefSeq" id="WP_013484757.1">
    <property type="nucleotide sequence ID" value="NC_014828.1"/>
</dbReference>
<dbReference type="Pfam" id="PF03610">
    <property type="entry name" value="EIIA-man"/>
    <property type="match status" value="1"/>
</dbReference>
<dbReference type="KEGG" id="eha:Ethha_0818"/>
<dbReference type="GO" id="GO:0016020">
    <property type="term" value="C:membrane"/>
    <property type="evidence" value="ECO:0007669"/>
    <property type="project" value="InterPro"/>
</dbReference>
<dbReference type="InterPro" id="IPR004701">
    <property type="entry name" value="PTS_EIIA_man-typ"/>
</dbReference>
<evidence type="ECO:0000256" key="1">
    <source>
        <dbReference type="ARBA" id="ARBA00022679"/>
    </source>
</evidence>
<keyword evidence="4" id="KW-1185">Reference proteome</keyword>
<evidence type="ECO:0000313" key="3">
    <source>
        <dbReference type="EMBL" id="ADU26387.1"/>
    </source>
</evidence>
<proteinExistence type="predicted"/>
<dbReference type="PANTHER" id="PTHR33799">
    <property type="entry name" value="PTS PERMEASE-RELATED-RELATED"/>
    <property type="match status" value="1"/>
</dbReference>
<dbReference type="GO" id="GO:0016740">
    <property type="term" value="F:transferase activity"/>
    <property type="evidence" value="ECO:0007669"/>
    <property type="project" value="UniProtKB-KW"/>
</dbReference>
<dbReference type="SUPFAM" id="SSF53062">
    <property type="entry name" value="PTS system fructose IIA component-like"/>
    <property type="match status" value="1"/>
</dbReference>
<dbReference type="HOGENOM" id="CLU_123235_1_1_9"/>
<dbReference type="GO" id="GO:0009401">
    <property type="term" value="P:phosphoenolpyruvate-dependent sugar phosphotransferase system"/>
    <property type="evidence" value="ECO:0007669"/>
    <property type="project" value="InterPro"/>
</dbReference>
<evidence type="ECO:0000313" key="4">
    <source>
        <dbReference type="Proteomes" id="UP000001551"/>
    </source>
</evidence>
<gene>
    <name evidence="3" type="ordered locus">Ethha_0818</name>
</gene>
<accession>E6U320</accession>
<dbReference type="InterPro" id="IPR051471">
    <property type="entry name" value="Bacterial_PTS_sugar_comp"/>
</dbReference>
<dbReference type="eggNOG" id="COG2893">
    <property type="taxonomic scope" value="Bacteria"/>
</dbReference>
<organism evidence="3 4">
    <name type="scientific">Ethanoligenens harbinense (strain DSM 18485 / JCM 12961 / CGMCC 1.5033 / YUAN-3)</name>
    <dbReference type="NCBI Taxonomy" id="663278"/>
    <lineage>
        <taxon>Bacteria</taxon>
        <taxon>Bacillati</taxon>
        <taxon>Bacillota</taxon>
        <taxon>Clostridia</taxon>
        <taxon>Eubacteriales</taxon>
        <taxon>Oscillospiraceae</taxon>
        <taxon>Ethanoligenens</taxon>
    </lineage>
</organism>
<protein>
    <submittedName>
        <fullName evidence="3">PTS system fructose subfamily IIA component</fullName>
    </submittedName>
</protein>
<reference evidence="3 4" key="1">
    <citation type="submission" date="2010-12" db="EMBL/GenBank/DDBJ databases">
        <title>Complete sequence of Ethanoligenens harbinense YUAN-3.</title>
        <authorList>
            <person name="Lucas S."/>
            <person name="Copeland A."/>
            <person name="Lapidus A."/>
            <person name="Cheng J.-F."/>
            <person name="Bruce D."/>
            <person name="Goodwin L."/>
            <person name="Pitluck S."/>
            <person name="Chertkov O."/>
            <person name="Misra M."/>
            <person name="Detter J.C."/>
            <person name="Han C."/>
            <person name="Tapia R."/>
            <person name="Land M."/>
            <person name="Hauser L."/>
            <person name="Jeffries C."/>
            <person name="Kyrpides N."/>
            <person name="Ivanova N."/>
            <person name="Mikhailova N."/>
            <person name="Wang A."/>
            <person name="Mouttaki H."/>
            <person name="He Z."/>
            <person name="Zhou J."/>
            <person name="Hemme C.L."/>
            <person name="Woyke T."/>
        </authorList>
    </citation>
    <scope>NUCLEOTIDE SEQUENCE [LARGE SCALE GENOMIC DNA]</scope>
    <source>
        <strain evidence="4">DSM 18485 / JCM 12961 / CGMCC 1.5033 / YUAN-3</strain>
    </source>
</reference>
<dbReference type="AlphaFoldDB" id="E6U320"/>
<dbReference type="PANTHER" id="PTHR33799:SF1">
    <property type="entry name" value="PTS SYSTEM MANNOSE-SPECIFIC EIIAB COMPONENT-RELATED"/>
    <property type="match status" value="1"/>
</dbReference>
<dbReference type="Gene3D" id="3.40.50.510">
    <property type="entry name" value="Phosphotransferase system, mannose-type IIA component"/>
    <property type="match status" value="1"/>
</dbReference>
<keyword evidence="1" id="KW-0808">Transferase</keyword>
<dbReference type="PROSITE" id="PS51096">
    <property type="entry name" value="PTS_EIIA_TYPE_4"/>
    <property type="match status" value="1"/>
</dbReference>
<dbReference type="InterPro" id="IPR036662">
    <property type="entry name" value="PTS_EIIA_man-typ_sf"/>
</dbReference>
<dbReference type="Proteomes" id="UP000001551">
    <property type="component" value="Chromosome"/>
</dbReference>
<dbReference type="EMBL" id="CP002400">
    <property type="protein sequence ID" value="ADU26387.1"/>
    <property type="molecule type" value="Genomic_DNA"/>
</dbReference>
<name>E6U320_ETHHY</name>